<dbReference type="Proteomes" id="UP000183508">
    <property type="component" value="Unassembled WGS sequence"/>
</dbReference>
<gene>
    <name evidence="2" type="ORF">SAMN05421543_12430</name>
</gene>
<dbReference type="STRING" id="392015.SAMN05421543_12430"/>
<evidence type="ECO:0000313" key="2">
    <source>
        <dbReference type="EMBL" id="SFV04348.1"/>
    </source>
</evidence>
<protein>
    <submittedName>
        <fullName evidence="2">Uncharacterized protein</fullName>
    </submittedName>
</protein>
<name>A0A1I7L3Y8_9BACL</name>
<keyword evidence="1" id="KW-1133">Transmembrane helix</keyword>
<keyword evidence="3" id="KW-1185">Reference proteome</keyword>
<dbReference type="AlphaFoldDB" id="A0A1I7L3Y8"/>
<keyword evidence="1" id="KW-0812">Transmembrane</keyword>
<reference evidence="3" key="1">
    <citation type="submission" date="2016-10" db="EMBL/GenBank/DDBJ databases">
        <authorList>
            <person name="Varghese N."/>
        </authorList>
    </citation>
    <scope>NUCLEOTIDE SEQUENCE [LARGE SCALE GENOMIC DNA]</scope>
    <source>
        <strain evidence="3">DSM 17980</strain>
    </source>
</reference>
<keyword evidence="1" id="KW-0472">Membrane</keyword>
<dbReference type="EMBL" id="FPBV01000024">
    <property type="protein sequence ID" value="SFV04348.1"/>
    <property type="molecule type" value="Genomic_DNA"/>
</dbReference>
<feature type="transmembrane region" description="Helical" evidence="1">
    <location>
        <begin position="27"/>
        <end position="45"/>
    </location>
</feature>
<accession>A0A1I7L3Y8</accession>
<evidence type="ECO:0000256" key="1">
    <source>
        <dbReference type="SAM" id="Phobius"/>
    </source>
</evidence>
<proteinExistence type="predicted"/>
<sequence length="65" mass="6897">MCRAQAARGKPAVPEGVGRDLDRTHPLYAVVCILAAAAIQAVLLWKLRGGMEKARADADPEDPVS</sequence>
<organism evidence="2 3">
    <name type="scientific">Alicyclobacillus macrosporangiidus</name>
    <dbReference type="NCBI Taxonomy" id="392015"/>
    <lineage>
        <taxon>Bacteria</taxon>
        <taxon>Bacillati</taxon>
        <taxon>Bacillota</taxon>
        <taxon>Bacilli</taxon>
        <taxon>Bacillales</taxon>
        <taxon>Alicyclobacillaceae</taxon>
        <taxon>Alicyclobacillus</taxon>
    </lineage>
</organism>
<evidence type="ECO:0000313" key="3">
    <source>
        <dbReference type="Proteomes" id="UP000183508"/>
    </source>
</evidence>